<dbReference type="OrthoDB" id="1379260at2759"/>
<evidence type="ECO:0000256" key="4">
    <source>
        <dbReference type="ARBA" id="ARBA00022692"/>
    </source>
</evidence>
<keyword evidence="4 12" id="KW-0812">Transmembrane</keyword>
<evidence type="ECO:0000256" key="13">
    <source>
        <dbReference type="SAM" id="SignalP"/>
    </source>
</evidence>
<keyword evidence="3" id="KW-0808">Transferase</keyword>
<evidence type="ECO:0000256" key="12">
    <source>
        <dbReference type="SAM" id="Phobius"/>
    </source>
</evidence>
<dbReference type="AlphaFoldDB" id="V7C1V1"/>
<keyword evidence="8" id="KW-0067">ATP-binding</keyword>
<evidence type="ECO:0000256" key="7">
    <source>
        <dbReference type="ARBA" id="ARBA00022777"/>
    </source>
</evidence>
<dbReference type="PROSITE" id="PS50011">
    <property type="entry name" value="PROTEIN_KINASE_DOM"/>
    <property type="match status" value="1"/>
</dbReference>
<protein>
    <recommendedName>
        <fullName evidence="14">Protein kinase domain-containing protein</fullName>
    </recommendedName>
</protein>
<keyword evidence="5 13" id="KW-0732">Signal</keyword>
<keyword evidence="11" id="KW-0325">Glycoprotein</keyword>
<dbReference type="InterPro" id="IPR024788">
    <property type="entry name" value="Malectin-like_Carb-bd_dom"/>
</dbReference>
<sequence length="820" mass="92302">MRFSSITALKLFLLHLFTLFTNLQAYTPVNNFTINCGSTGTSYDGETTWTGDTASMFLSHQDSTVSANPTPPQSNSTLQLPYTTARISRSQFNYSFPVTPGSYFLRLFFYPASYPSFPSTQASFTVHCNHFTLFYGFSTDEDDTETIFREYVVNVDNGETLNLSFTPSQPNSHALINGIQVFSIPTDLYYTSPHHAGFKLVGTHTLYRVTSDTALHAQYRVKVGVQGISPPKDTGLFRNLVAGDEHYLIKEKNPNNNGEMNITLHHGSVAPKVLYRTERITKRSPKLTWNFPVDSGFYYLVRLHFCELDQNITNIGDRVFCVYIGSDLAEDHAEVLRWSNQLKGLAVQRNFVVLIPKNDTQEKVNLSLQLHPYLNSSNPCLNGLEIFKISDSNILAGPNAQNGIAFEERRNGMAVGKRRNVLSVEKRRNKHKISIAGMVFVLVSVSSVGFVFRWARSMFNPRSFSTNAHKLSTNAHQQSTDAEELPVNTLICLRFSLVEIKAATNNFDDASVVGVGGFGHVYRGFIRRIFIPVTLKLFKPGSNEIEVAIKRHKPGSKQGSEEFLNEIEMLSQLRHRNIVPLIGYCNSNKEMILVYNFMARGNLREHLYNSDKPPLPWKRRLQICIDAAHALHYLHCCAQTYTIIHSDVKTTNILLDEEWVAKVSDFGLSRIGPTGDSKSNVCTTPVKGSFGYIDPEYYKRQHLTEKSDVYSFGVVLFEVLCARPPLIRTAEPREESLGNWVRYCHQNGTIAQILDPTLKGKIAPNCFRVFCQIGLSCLSEIGSQRPSMNDVVWMLKNALKLQESADITEAHSNSQNPLSS</sequence>
<dbReference type="InterPro" id="IPR011009">
    <property type="entry name" value="Kinase-like_dom_sf"/>
</dbReference>
<evidence type="ECO:0000313" key="15">
    <source>
        <dbReference type="EMBL" id="ESW23348.1"/>
    </source>
</evidence>
<dbReference type="OMA" id="YRTERIT"/>
<gene>
    <name evidence="15" type="ORF">PHAVU_004G039400g</name>
</gene>
<dbReference type="Gene3D" id="2.60.120.430">
    <property type="entry name" value="Galactose-binding lectin"/>
    <property type="match status" value="2"/>
</dbReference>
<keyword evidence="10 12" id="KW-0472">Membrane</keyword>
<dbReference type="Pfam" id="PF07714">
    <property type="entry name" value="PK_Tyr_Ser-Thr"/>
    <property type="match status" value="1"/>
</dbReference>
<dbReference type="PANTHER" id="PTHR34590">
    <property type="entry name" value="OS03G0124300 PROTEIN-RELATED"/>
    <property type="match status" value="1"/>
</dbReference>
<evidence type="ECO:0000256" key="1">
    <source>
        <dbReference type="ARBA" id="ARBA00004479"/>
    </source>
</evidence>
<evidence type="ECO:0000256" key="11">
    <source>
        <dbReference type="ARBA" id="ARBA00023180"/>
    </source>
</evidence>
<dbReference type="SMART" id="SM00220">
    <property type="entry name" value="S_TKc"/>
    <property type="match status" value="1"/>
</dbReference>
<keyword evidence="6" id="KW-0547">Nucleotide-binding</keyword>
<evidence type="ECO:0000256" key="5">
    <source>
        <dbReference type="ARBA" id="ARBA00022729"/>
    </source>
</evidence>
<evidence type="ECO:0000256" key="8">
    <source>
        <dbReference type="ARBA" id="ARBA00022840"/>
    </source>
</evidence>
<organism evidence="15 16">
    <name type="scientific">Phaseolus vulgaris</name>
    <name type="common">Kidney bean</name>
    <name type="synonym">French bean</name>
    <dbReference type="NCBI Taxonomy" id="3885"/>
    <lineage>
        <taxon>Eukaryota</taxon>
        <taxon>Viridiplantae</taxon>
        <taxon>Streptophyta</taxon>
        <taxon>Embryophyta</taxon>
        <taxon>Tracheophyta</taxon>
        <taxon>Spermatophyta</taxon>
        <taxon>Magnoliopsida</taxon>
        <taxon>eudicotyledons</taxon>
        <taxon>Gunneridae</taxon>
        <taxon>Pentapetalae</taxon>
        <taxon>rosids</taxon>
        <taxon>fabids</taxon>
        <taxon>Fabales</taxon>
        <taxon>Fabaceae</taxon>
        <taxon>Papilionoideae</taxon>
        <taxon>50 kb inversion clade</taxon>
        <taxon>NPAAA clade</taxon>
        <taxon>indigoferoid/millettioid clade</taxon>
        <taxon>Phaseoleae</taxon>
        <taxon>Phaseolus</taxon>
    </lineage>
</organism>
<dbReference type="EMBL" id="CM002291">
    <property type="protein sequence ID" value="ESW23348.1"/>
    <property type="molecule type" value="Genomic_DNA"/>
</dbReference>
<dbReference type="InterPro" id="IPR000719">
    <property type="entry name" value="Prot_kinase_dom"/>
</dbReference>
<dbReference type="FunFam" id="2.60.120.430:FF:000003">
    <property type="entry name" value="FERONIA receptor-like kinase"/>
    <property type="match status" value="1"/>
</dbReference>
<evidence type="ECO:0000256" key="6">
    <source>
        <dbReference type="ARBA" id="ARBA00022741"/>
    </source>
</evidence>
<dbReference type="FunFam" id="3.30.200.20:FF:000039">
    <property type="entry name" value="receptor-like protein kinase FERONIA"/>
    <property type="match status" value="1"/>
</dbReference>
<dbReference type="FunFam" id="1.10.510.10:FF:000252">
    <property type="entry name" value="Receptor-like protein kinase FERONIA"/>
    <property type="match status" value="1"/>
</dbReference>
<feature type="domain" description="Protein kinase" evidence="14">
    <location>
        <begin position="507"/>
        <end position="799"/>
    </location>
</feature>
<evidence type="ECO:0000256" key="3">
    <source>
        <dbReference type="ARBA" id="ARBA00022679"/>
    </source>
</evidence>
<feature type="signal peptide" evidence="13">
    <location>
        <begin position="1"/>
        <end position="25"/>
    </location>
</feature>
<evidence type="ECO:0000256" key="9">
    <source>
        <dbReference type="ARBA" id="ARBA00022989"/>
    </source>
</evidence>
<keyword evidence="7" id="KW-0418">Kinase</keyword>
<dbReference type="GO" id="GO:0004714">
    <property type="term" value="F:transmembrane receptor protein tyrosine kinase activity"/>
    <property type="evidence" value="ECO:0007669"/>
    <property type="project" value="InterPro"/>
</dbReference>
<dbReference type="SUPFAM" id="SSF56112">
    <property type="entry name" value="Protein kinase-like (PK-like)"/>
    <property type="match status" value="1"/>
</dbReference>
<dbReference type="GO" id="GO:0016020">
    <property type="term" value="C:membrane"/>
    <property type="evidence" value="ECO:0007669"/>
    <property type="project" value="UniProtKB-SubCell"/>
</dbReference>
<feature type="chain" id="PRO_5004755157" description="Protein kinase domain-containing protein" evidence="13">
    <location>
        <begin position="26"/>
        <end position="820"/>
    </location>
</feature>
<dbReference type="InterPro" id="IPR008271">
    <property type="entry name" value="Ser/Thr_kinase_AS"/>
</dbReference>
<accession>V7C1V1</accession>
<keyword evidence="9 12" id="KW-1133">Transmembrane helix</keyword>
<keyword evidence="2" id="KW-0723">Serine/threonine-protein kinase</keyword>
<evidence type="ECO:0000256" key="2">
    <source>
        <dbReference type="ARBA" id="ARBA00022527"/>
    </source>
</evidence>
<dbReference type="PROSITE" id="PS00108">
    <property type="entry name" value="PROTEIN_KINASE_ST"/>
    <property type="match status" value="1"/>
</dbReference>
<keyword evidence="16" id="KW-1185">Reference proteome</keyword>
<dbReference type="Gene3D" id="1.10.510.10">
    <property type="entry name" value="Transferase(Phosphotransferase) domain 1"/>
    <property type="match status" value="1"/>
</dbReference>
<comment type="subcellular location">
    <subcellularLocation>
        <location evidence="1">Membrane</location>
        <topology evidence="1">Single-pass type I membrane protein</topology>
    </subcellularLocation>
</comment>
<reference evidence="16" key="1">
    <citation type="journal article" date="2014" name="Nat. Genet.">
        <title>A reference genome for common bean and genome-wide analysis of dual domestications.</title>
        <authorList>
            <person name="Schmutz J."/>
            <person name="McClean P.E."/>
            <person name="Mamidi S."/>
            <person name="Wu G.A."/>
            <person name="Cannon S.B."/>
            <person name="Grimwood J."/>
            <person name="Jenkins J."/>
            <person name="Shu S."/>
            <person name="Song Q."/>
            <person name="Chavarro C."/>
            <person name="Torres-Torres M."/>
            <person name="Geffroy V."/>
            <person name="Moghaddam S.M."/>
            <person name="Gao D."/>
            <person name="Abernathy B."/>
            <person name="Barry K."/>
            <person name="Blair M."/>
            <person name="Brick M.A."/>
            <person name="Chovatia M."/>
            <person name="Gepts P."/>
            <person name="Goodstein D.M."/>
            <person name="Gonzales M."/>
            <person name="Hellsten U."/>
            <person name="Hyten D.L."/>
            <person name="Jia G."/>
            <person name="Kelly J.D."/>
            <person name="Kudrna D."/>
            <person name="Lee R."/>
            <person name="Richard M.M."/>
            <person name="Miklas P.N."/>
            <person name="Osorno J.M."/>
            <person name="Rodrigues J."/>
            <person name="Thareau V."/>
            <person name="Urrea C.A."/>
            <person name="Wang M."/>
            <person name="Yu Y."/>
            <person name="Zhang M."/>
            <person name="Wing R.A."/>
            <person name="Cregan P.B."/>
            <person name="Rokhsar D.S."/>
            <person name="Jackson S.A."/>
        </authorList>
    </citation>
    <scope>NUCLEOTIDE SEQUENCE [LARGE SCALE GENOMIC DNA]</scope>
    <source>
        <strain evidence="16">cv. G19833</strain>
    </source>
</reference>
<dbReference type="SMR" id="V7C1V1"/>
<name>V7C1V1_PHAVU</name>
<dbReference type="GO" id="GO:0005524">
    <property type="term" value="F:ATP binding"/>
    <property type="evidence" value="ECO:0007669"/>
    <property type="project" value="UniProtKB-KW"/>
</dbReference>
<dbReference type="Gene3D" id="3.30.200.20">
    <property type="entry name" value="Phosphorylase Kinase, domain 1"/>
    <property type="match status" value="1"/>
</dbReference>
<dbReference type="InterPro" id="IPR045272">
    <property type="entry name" value="ANXUR1/2-like"/>
</dbReference>
<dbReference type="Pfam" id="PF12819">
    <property type="entry name" value="Malectin_like"/>
    <property type="match status" value="1"/>
</dbReference>
<dbReference type="Proteomes" id="UP000000226">
    <property type="component" value="Chromosome 4"/>
</dbReference>
<dbReference type="eggNOG" id="KOG1187">
    <property type="taxonomic scope" value="Eukaryota"/>
</dbReference>
<feature type="transmembrane region" description="Helical" evidence="12">
    <location>
        <begin position="433"/>
        <end position="455"/>
    </location>
</feature>
<dbReference type="Gramene" id="ESW23348">
    <property type="protein sequence ID" value="ESW23348"/>
    <property type="gene ID" value="PHAVU_004G039400g"/>
</dbReference>
<dbReference type="InterPro" id="IPR001245">
    <property type="entry name" value="Ser-Thr/Tyr_kinase_cat_dom"/>
</dbReference>
<dbReference type="GO" id="GO:0004674">
    <property type="term" value="F:protein serine/threonine kinase activity"/>
    <property type="evidence" value="ECO:0007669"/>
    <property type="project" value="UniProtKB-KW"/>
</dbReference>
<dbReference type="PANTHER" id="PTHR34590:SF15">
    <property type="entry name" value="PROTEIN KINASE DOMAIN-CONTAINING PROTEIN"/>
    <property type="match status" value="1"/>
</dbReference>
<evidence type="ECO:0000259" key="14">
    <source>
        <dbReference type="PROSITE" id="PS50011"/>
    </source>
</evidence>
<proteinExistence type="predicted"/>
<evidence type="ECO:0000256" key="10">
    <source>
        <dbReference type="ARBA" id="ARBA00023136"/>
    </source>
</evidence>
<evidence type="ECO:0000313" key="16">
    <source>
        <dbReference type="Proteomes" id="UP000000226"/>
    </source>
</evidence>